<evidence type="ECO:0000313" key="4">
    <source>
        <dbReference type="EMBL" id="KYF60513.1"/>
    </source>
</evidence>
<evidence type="ECO:0000256" key="1">
    <source>
        <dbReference type="SAM" id="MobiDB-lite"/>
    </source>
</evidence>
<dbReference type="Gene3D" id="3.40.190.10">
    <property type="entry name" value="Periplasmic binding protein-like II"/>
    <property type="match status" value="1"/>
</dbReference>
<dbReference type="PANTHER" id="PTHR30290:SF82">
    <property type="entry name" value="ABC-TYPE DIPEPTIDE_OLIGOPEPTIDE TRANSPORT SYSTEM, PERIPLASMIC COMPONENT"/>
    <property type="match status" value="1"/>
</dbReference>
<reference evidence="4 5" key="1">
    <citation type="submission" date="2014-02" db="EMBL/GenBank/DDBJ databases">
        <title>The small core and large imbalanced accessory genome model reveals a collaborative survival strategy of Sorangium cellulosum strains in nature.</title>
        <authorList>
            <person name="Han K."/>
            <person name="Peng R."/>
            <person name="Blom J."/>
            <person name="Li Y.-Z."/>
        </authorList>
    </citation>
    <scope>NUCLEOTIDE SEQUENCE [LARGE SCALE GENOMIC DNA]</scope>
    <source>
        <strain evidence="4 5">So0008-312</strain>
    </source>
</reference>
<dbReference type="PROSITE" id="PS51257">
    <property type="entry name" value="PROKAR_LIPOPROTEIN"/>
    <property type="match status" value="1"/>
</dbReference>
<keyword evidence="2" id="KW-0732">Signal</keyword>
<dbReference type="InterPro" id="IPR000914">
    <property type="entry name" value="SBP_5_dom"/>
</dbReference>
<evidence type="ECO:0000256" key="2">
    <source>
        <dbReference type="SAM" id="SignalP"/>
    </source>
</evidence>
<proteinExistence type="predicted"/>
<dbReference type="PIRSF" id="PIRSF002741">
    <property type="entry name" value="MppA"/>
    <property type="match status" value="1"/>
</dbReference>
<dbReference type="Gene3D" id="3.10.105.10">
    <property type="entry name" value="Dipeptide-binding Protein, Domain 3"/>
    <property type="match status" value="1"/>
</dbReference>
<dbReference type="GO" id="GO:1904680">
    <property type="term" value="F:peptide transmembrane transporter activity"/>
    <property type="evidence" value="ECO:0007669"/>
    <property type="project" value="TreeGrafter"/>
</dbReference>
<feature type="chain" id="PRO_5007566339" evidence="2">
    <location>
        <begin position="22"/>
        <end position="582"/>
    </location>
</feature>
<dbReference type="OrthoDB" id="9772924at2"/>
<dbReference type="GO" id="GO:0015833">
    <property type="term" value="P:peptide transport"/>
    <property type="evidence" value="ECO:0007669"/>
    <property type="project" value="TreeGrafter"/>
</dbReference>
<dbReference type="InterPro" id="IPR030678">
    <property type="entry name" value="Peptide/Ni-bd"/>
</dbReference>
<feature type="compositionally biased region" description="Pro residues" evidence="1">
    <location>
        <begin position="47"/>
        <end position="61"/>
    </location>
</feature>
<feature type="domain" description="Solute-binding protein family 5" evidence="3">
    <location>
        <begin position="109"/>
        <end position="476"/>
    </location>
</feature>
<dbReference type="RefSeq" id="WP_061613525.1">
    <property type="nucleotide sequence ID" value="NZ_JEMA01001271.1"/>
</dbReference>
<evidence type="ECO:0000259" key="3">
    <source>
        <dbReference type="Pfam" id="PF00496"/>
    </source>
</evidence>
<dbReference type="InterPro" id="IPR039424">
    <property type="entry name" value="SBP_5"/>
</dbReference>
<feature type="region of interest" description="Disordered" evidence="1">
    <location>
        <begin position="31"/>
        <end position="62"/>
    </location>
</feature>
<dbReference type="Gene3D" id="3.90.76.10">
    <property type="entry name" value="Dipeptide-binding Protein, Domain 1"/>
    <property type="match status" value="1"/>
</dbReference>
<dbReference type="Pfam" id="PF00496">
    <property type="entry name" value="SBP_bac_5"/>
    <property type="match status" value="1"/>
</dbReference>
<sequence>MPGVNRAFPRRAFLLSALVLSAGGAAGCSSKERAEATQVAPDRGAPAPTPAPTPAAEPPKGPAMVTIAREQQATWVRNFNPLLPEGNSRFPTVAGIYEPLLIYNTMRNEYTPWLATKYAWSEGNKKLTFTIRSGVKWSDGHPFTARDVSFTFALLRKHPALDLSGIWKFLGGVTAESENVVEFTLKRPYVPGLSYIGHQPIVPEHKWKDIADPVTYPNENPVATGPFTEVKTFQNQVYELGKNPNYWQEGKPAVEGLRFPAYPGNDQVMLALINGEVDWAGAFVPNIERVFVEKDPANHHYWFPLVGGTATLYPNSTKKPFDDVRVRKAISMAIDREQIVKIAADNYTHSADATGLDDSYERFRNEKAVEAGDWVRLDVQRANQILDEAGYPRAADGLRTRNGKPLRFEINVVSGWSDWVRAVQIITQNLQSVGIDASMRTYDFSAFHEALQKGTFDMSMGWTTVEPTPYNFYRDLMSAELVKPVGEMSARNWHRFGAKEADTLFHAFEAATGPADQKRILDALQMIFVQTAPVIPLFVNPSWGEYSTKRFTGFPTLRNPYAKLTPNNPPEYLLVLVELRPR</sequence>
<dbReference type="Proteomes" id="UP000075260">
    <property type="component" value="Unassembled WGS sequence"/>
</dbReference>
<dbReference type="PANTHER" id="PTHR30290">
    <property type="entry name" value="PERIPLASMIC BINDING COMPONENT OF ABC TRANSPORTER"/>
    <property type="match status" value="1"/>
</dbReference>
<dbReference type="PROSITE" id="PS51318">
    <property type="entry name" value="TAT"/>
    <property type="match status" value="1"/>
</dbReference>
<dbReference type="InterPro" id="IPR006311">
    <property type="entry name" value="TAT_signal"/>
</dbReference>
<dbReference type="AlphaFoldDB" id="A0A150PYA0"/>
<accession>A0A150PYA0</accession>
<dbReference type="CDD" id="cd08509">
    <property type="entry name" value="PBP2_TmCBP_oligosaccharides_like"/>
    <property type="match status" value="1"/>
</dbReference>
<organism evidence="4 5">
    <name type="scientific">Sorangium cellulosum</name>
    <name type="common">Polyangium cellulosum</name>
    <dbReference type="NCBI Taxonomy" id="56"/>
    <lineage>
        <taxon>Bacteria</taxon>
        <taxon>Pseudomonadati</taxon>
        <taxon>Myxococcota</taxon>
        <taxon>Polyangia</taxon>
        <taxon>Polyangiales</taxon>
        <taxon>Polyangiaceae</taxon>
        <taxon>Sorangium</taxon>
    </lineage>
</organism>
<dbReference type="GO" id="GO:0030288">
    <property type="term" value="C:outer membrane-bounded periplasmic space"/>
    <property type="evidence" value="ECO:0007669"/>
    <property type="project" value="UniProtKB-ARBA"/>
</dbReference>
<dbReference type="SUPFAM" id="SSF53850">
    <property type="entry name" value="Periplasmic binding protein-like II"/>
    <property type="match status" value="1"/>
</dbReference>
<feature type="signal peptide" evidence="2">
    <location>
        <begin position="1"/>
        <end position="21"/>
    </location>
</feature>
<comment type="caution">
    <text evidence="4">The sequence shown here is derived from an EMBL/GenBank/DDBJ whole genome shotgun (WGS) entry which is preliminary data.</text>
</comment>
<dbReference type="GO" id="GO:0043190">
    <property type="term" value="C:ATP-binding cassette (ABC) transporter complex"/>
    <property type="evidence" value="ECO:0007669"/>
    <property type="project" value="InterPro"/>
</dbReference>
<evidence type="ECO:0000313" key="5">
    <source>
        <dbReference type="Proteomes" id="UP000075260"/>
    </source>
</evidence>
<gene>
    <name evidence="4" type="ORF">BE15_00545</name>
</gene>
<dbReference type="EMBL" id="JEMA01001271">
    <property type="protein sequence ID" value="KYF60513.1"/>
    <property type="molecule type" value="Genomic_DNA"/>
</dbReference>
<protein>
    <submittedName>
        <fullName evidence="4">Peptide ABC transporter substrate-binding protein</fullName>
    </submittedName>
</protein>
<name>A0A150PYA0_SORCE</name>